<feature type="non-terminal residue" evidence="2">
    <location>
        <position position="1"/>
    </location>
</feature>
<evidence type="ECO:0000256" key="1">
    <source>
        <dbReference type="SAM" id="MobiDB-lite"/>
    </source>
</evidence>
<proteinExistence type="predicted"/>
<accession>A0A392PIQ4</accession>
<evidence type="ECO:0000313" key="3">
    <source>
        <dbReference type="Proteomes" id="UP000265520"/>
    </source>
</evidence>
<reference evidence="2 3" key="1">
    <citation type="journal article" date="2018" name="Front. Plant Sci.">
        <title>Red Clover (Trifolium pratense) and Zigzag Clover (T. medium) - A Picture of Genomic Similarities and Differences.</title>
        <authorList>
            <person name="Dluhosova J."/>
            <person name="Istvanek J."/>
            <person name="Nedelnik J."/>
            <person name="Repkova J."/>
        </authorList>
    </citation>
    <scope>NUCLEOTIDE SEQUENCE [LARGE SCALE GENOMIC DNA]</scope>
    <source>
        <strain evidence="3">cv. 10/8</strain>
        <tissue evidence="2">Leaf</tissue>
    </source>
</reference>
<protein>
    <submittedName>
        <fullName evidence="2">Uncharacterized protein</fullName>
    </submittedName>
</protein>
<comment type="caution">
    <text evidence="2">The sequence shown here is derived from an EMBL/GenBank/DDBJ whole genome shotgun (WGS) entry which is preliminary data.</text>
</comment>
<evidence type="ECO:0000313" key="2">
    <source>
        <dbReference type="EMBL" id="MCI11684.1"/>
    </source>
</evidence>
<dbReference type="Proteomes" id="UP000265520">
    <property type="component" value="Unassembled WGS sequence"/>
</dbReference>
<feature type="region of interest" description="Disordered" evidence="1">
    <location>
        <begin position="1"/>
        <end position="26"/>
    </location>
</feature>
<sequence length="67" mass="6798">VGTASEASNALIGQDPHVEAAGSAEVSDDPILECSNILLRSSVLPPSDEVEVVVHPPFEAAGTSAED</sequence>
<organism evidence="2 3">
    <name type="scientific">Trifolium medium</name>
    <dbReference type="NCBI Taxonomy" id="97028"/>
    <lineage>
        <taxon>Eukaryota</taxon>
        <taxon>Viridiplantae</taxon>
        <taxon>Streptophyta</taxon>
        <taxon>Embryophyta</taxon>
        <taxon>Tracheophyta</taxon>
        <taxon>Spermatophyta</taxon>
        <taxon>Magnoliopsida</taxon>
        <taxon>eudicotyledons</taxon>
        <taxon>Gunneridae</taxon>
        <taxon>Pentapetalae</taxon>
        <taxon>rosids</taxon>
        <taxon>fabids</taxon>
        <taxon>Fabales</taxon>
        <taxon>Fabaceae</taxon>
        <taxon>Papilionoideae</taxon>
        <taxon>50 kb inversion clade</taxon>
        <taxon>NPAAA clade</taxon>
        <taxon>Hologalegina</taxon>
        <taxon>IRL clade</taxon>
        <taxon>Trifolieae</taxon>
        <taxon>Trifolium</taxon>
    </lineage>
</organism>
<name>A0A392PIQ4_9FABA</name>
<keyword evidence="3" id="KW-1185">Reference proteome</keyword>
<dbReference type="EMBL" id="LXQA010081134">
    <property type="protein sequence ID" value="MCI11684.1"/>
    <property type="molecule type" value="Genomic_DNA"/>
</dbReference>
<dbReference type="AlphaFoldDB" id="A0A392PIQ4"/>